<dbReference type="Pfam" id="PF21082">
    <property type="entry name" value="MS_channel_3rd"/>
    <property type="match status" value="1"/>
</dbReference>
<feature type="transmembrane region" description="Helical" evidence="7">
    <location>
        <begin position="454"/>
        <end position="475"/>
    </location>
</feature>
<keyword evidence="6 7" id="KW-0472">Membrane</keyword>
<dbReference type="Gene3D" id="1.10.287.1260">
    <property type="match status" value="1"/>
</dbReference>
<feature type="transmembrane region" description="Helical" evidence="7">
    <location>
        <begin position="420"/>
        <end position="439"/>
    </location>
</feature>
<feature type="transmembrane region" description="Helical" evidence="7">
    <location>
        <begin position="170"/>
        <end position="195"/>
    </location>
</feature>
<feature type="chain" id="PRO_5013327573" description="Mechanosensitive ion channel protein" evidence="8">
    <location>
        <begin position="24"/>
        <end position="734"/>
    </location>
</feature>
<dbReference type="InterPro" id="IPR010920">
    <property type="entry name" value="LSM_dom_sf"/>
</dbReference>
<dbReference type="GO" id="GO:0008381">
    <property type="term" value="F:mechanosensitive monoatomic ion channel activity"/>
    <property type="evidence" value="ECO:0007669"/>
    <property type="project" value="InterPro"/>
</dbReference>
<evidence type="ECO:0000256" key="4">
    <source>
        <dbReference type="ARBA" id="ARBA00022692"/>
    </source>
</evidence>
<dbReference type="RefSeq" id="WP_094409610.1">
    <property type="nucleotide sequence ID" value="NZ_NOXS01000033.1"/>
</dbReference>
<evidence type="ECO:0008006" key="15">
    <source>
        <dbReference type="Google" id="ProtNLM"/>
    </source>
</evidence>
<dbReference type="SUPFAM" id="SSF82861">
    <property type="entry name" value="Mechanosensitive channel protein MscS (YggB), transmembrane region"/>
    <property type="match status" value="1"/>
</dbReference>
<dbReference type="PANTHER" id="PTHR30460">
    <property type="entry name" value="MODERATE CONDUCTANCE MECHANOSENSITIVE CHANNEL YBIO"/>
    <property type="match status" value="1"/>
</dbReference>
<keyword evidence="4 7" id="KW-0812">Transmembrane</keyword>
<dbReference type="EMBL" id="NOXS01000033">
    <property type="protein sequence ID" value="OYQ18048.1"/>
    <property type="molecule type" value="Genomic_DNA"/>
</dbReference>
<dbReference type="InterPro" id="IPR049278">
    <property type="entry name" value="MS_channel_C"/>
</dbReference>
<evidence type="ECO:0000256" key="8">
    <source>
        <dbReference type="SAM" id="SignalP"/>
    </source>
</evidence>
<dbReference type="Gene3D" id="2.30.30.60">
    <property type="match status" value="1"/>
</dbReference>
<evidence type="ECO:0000259" key="11">
    <source>
        <dbReference type="Pfam" id="PF21088"/>
    </source>
</evidence>
<feature type="transmembrane region" description="Helical" evidence="7">
    <location>
        <begin position="338"/>
        <end position="356"/>
    </location>
</feature>
<keyword evidence="5 7" id="KW-1133">Transmembrane helix</keyword>
<dbReference type="InterPro" id="IPR045276">
    <property type="entry name" value="YbiO_bact"/>
</dbReference>
<comment type="similarity">
    <text evidence="2">Belongs to the MscS (TC 1.A.23) family.</text>
</comment>
<keyword evidence="14" id="KW-1185">Reference proteome</keyword>
<evidence type="ECO:0000256" key="5">
    <source>
        <dbReference type="ARBA" id="ARBA00022989"/>
    </source>
</evidence>
<evidence type="ECO:0000256" key="6">
    <source>
        <dbReference type="ARBA" id="ARBA00023136"/>
    </source>
</evidence>
<evidence type="ECO:0000313" key="13">
    <source>
        <dbReference type="EMBL" id="OYQ18048.1"/>
    </source>
</evidence>
<evidence type="ECO:0000256" key="7">
    <source>
        <dbReference type="SAM" id="Phobius"/>
    </source>
</evidence>
<feature type="domain" description="Mechanosensitive ion channel MscS C-terminal" evidence="10">
    <location>
        <begin position="622"/>
        <end position="708"/>
    </location>
</feature>
<dbReference type="GO" id="GO:0005886">
    <property type="term" value="C:plasma membrane"/>
    <property type="evidence" value="ECO:0007669"/>
    <property type="project" value="UniProtKB-SubCell"/>
</dbReference>
<keyword evidence="3" id="KW-1003">Cell membrane</keyword>
<evidence type="ECO:0000256" key="3">
    <source>
        <dbReference type="ARBA" id="ARBA00022475"/>
    </source>
</evidence>
<feature type="transmembrane region" description="Helical" evidence="7">
    <location>
        <begin position="127"/>
        <end position="149"/>
    </location>
</feature>
<feature type="domain" description="Moderate conductance mechanosensitive channel YbiO-like transmembrane helix 1" evidence="12">
    <location>
        <begin position="368"/>
        <end position="445"/>
    </location>
</feature>
<dbReference type="InterPro" id="IPR057485">
    <property type="entry name" value="YbiO-like_TM1"/>
</dbReference>
<feature type="transmembrane region" description="Helical" evidence="7">
    <location>
        <begin position="362"/>
        <end position="382"/>
    </location>
</feature>
<sequence>MMRHLLTAFLAFWLAFGGAAALAADPPKEAAPDLPALIETLKNDQAREALIKQLTLLADQQKKTAGQPDPAADTISGLFGRGVTHLSDGLAKLGGAVSEAAGTLAALPDDLAADTAGWRDPDRQQRWATLAGKVAVLLICALVSEWLLARLLRGPRQRLADRPSETKLQRWLLLAGRFILDLLPVLTFAAAAQITLSLIAPDRLTRLVLVLLINANLIVRVVLLLGRLILAPDQTRFRLVPLSDETAAYCYVWLRRMVALAAYGILGLDALRLLSLPDALADLIARLIGLALAGMAIVLILQNSEPLRLWLRAEGNGSRLTKHISENMMALRRRLADVWHILAIVYVVAAYGVWTLDIPGGFLFLLRATGLTLVLLLAGRWVKQGLRHLVTLGFTVGPDLAARFPGLEARANRYLPVLQTMLSVGVNLLALVLLLQIWGLDSLGWLIDGAGRKILSSLTVILVVIVAAVIVWEILSSWIERLLQETEHDGQRLTPSPRMRTLLPLLRNALLIVLVMMVTLIVLSEIGINIAPLLAGAGVVGLAIGFGAQTLVKDLITGLFILIEDSIAVGDAVEVGGKSGTVEAMTIRTIRLRDLRGAVHTIPFSAVTTIQNNTKNFSFAVADLSVDYATNLDLAIDTLKQADETLRLNPEYASAVLEPLEIFGLDRFEDSAMILRVRVKTQPGKQWGVGRMLNRGIKEAFDKVGISIPFPQQVVHHTGAPPVPVIPTQAAAAD</sequence>
<dbReference type="InterPro" id="IPR011014">
    <property type="entry name" value="MscS_channel_TM-2"/>
</dbReference>
<feature type="transmembrane region" description="Helical" evidence="7">
    <location>
        <begin position="505"/>
        <end position="524"/>
    </location>
</feature>
<dbReference type="OrthoDB" id="9814206at2"/>
<dbReference type="InterPro" id="IPR006685">
    <property type="entry name" value="MscS_channel_2nd"/>
</dbReference>
<comment type="subcellular location">
    <subcellularLocation>
        <location evidence="1">Cell membrane</location>
        <topology evidence="1">Multi-pass membrane protein</topology>
    </subcellularLocation>
</comment>
<reference evidence="13 14" key="1">
    <citation type="submission" date="2017-07" db="EMBL/GenBank/DDBJ databases">
        <title>Elstera cyanobacteriorum sp. nov., a novel bacterium isolated from cyanobacterial aggregates in a eutrophic lake.</title>
        <authorList>
            <person name="Cai H."/>
        </authorList>
    </citation>
    <scope>NUCLEOTIDE SEQUENCE [LARGE SCALE GENOMIC DNA]</scope>
    <source>
        <strain evidence="13 14">TH019</strain>
    </source>
</reference>
<dbReference type="Proteomes" id="UP000216361">
    <property type="component" value="Unassembled WGS sequence"/>
</dbReference>
<evidence type="ECO:0000259" key="9">
    <source>
        <dbReference type="Pfam" id="PF00924"/>
    </source>
</evidence>
<dbReference type="InterPro" id="IPR049142">
    <property type="entry name" value="MS_channel_1st"/>
</dbReference>
<protein>
    <recommendedName>
        <fullName evidence="15">Mechanosensitive ion channel protein</fullName>
    </recommendedName>
</protein>
<accession>A0A255XM51</accession>
<evidence type="ECO:0000313" key="14">
    <source>
        <dbReference type="Proteomes" id="UP000216361"/>
    </source>
</evidence>
<dbReference type="SUPFAM" id="SSF82689">
    <property type="entry name" value="Mechanosensitive channel protein MscS (YggB), C-terminal domain"/>
    <property type="match status" value="1"/>
</dbReference>
<feature type="transmembrane region" description="Helical" evidence="7">
    <location>
        <begin position="251"/>
        <end position="271"/>
    </location>
</feature>
<feature type="transmembrane region" description="Helical" evidence="7">
    <location>
        <begin position="283"/>
        <end position="301"/>
    </location>
</feature>
<feature type="transmembrane region" description="Helical" evidence="7">
    <location>
        <begin position="530"/>
        <end position="552"/>
    </location>
</feature>
<feature type="transmembrane region" description="Helical" evidence="7">
    <location>
        <begin position="207"/>
        <end position="230"/>
    </location>
</feature>
<evidence type="ECO:0000256" key="2">
    <source>
        <dbReference type="ARBA" id="ARBA00008017"/>
    </source>
</evidence>
<dbReference type="Gene3D" id="3.30.70.100">
    <property type="match status" value="1"/>
</dbReference>
<dbReference type="AlphaFoldDB" id="A0A255XM51"/>
<evidence type="ECO:0000259" key="12">
    <source>
        <dbReference type="Pfam" id="PF25392"/>
    </source>
</evidence>
<feature type="domain" description="Mechanosensitive ion channel transmembrane helices 2/3" evidence="11">
    <location>
        <begin position="509"/>
        <end position="549"/>
    </location>
</feature>
<dbReference type="InterPro" id="IPR023408">
    <property type="entry name" value="MscS_beta-dom_sf"/>
</dbReference>
<dbReference type="PANTHER" id="PTHR30460:SF0">
    <property type="entry name" value="MODERATE CONDUCTANCE MECHANOSENSITIVE CHANNEL YBIO"/>
    <property type="match status" value="1"/>
</dbReference>
<dbReference type="InterPro" id="IPR011066">
    <property type="entry name" value="MscS_channel_C_sf"/>
</dbReference>
<organism evidence="13 14">
    <name type="scientific">Elstera cyanobacteriorum</name>
    <dbReference type="NCBI Taxonomy" id="2022747"/>
    <lineage>
        <taxon>Bacteria</taxon>
        <taxon>Pseudomonadati</taxon>
        <taxon>Pseudomonadota</taxon>
        <taxon>Alphaproteobacteria</taxon>
        <taxon>Rhodospirillales</taxon>
        <taxon>Rhodospirillaceae</taxon>
        <taxon>Elstera</taxon>
    </lineage>
</organism>
<proteinExistence type="inferred from homology"/>
<keyword evidence="8" id="KW-0732">Signal</keyword>
<evidence type="ECO:0000256" key="1">
    <source>
        <dbReference type="ARBA" id="ARBA00004651"/>
    </source>
</evidence>
<comment type="caution">
    <text evidence="13">The sequence shown here is derived from an EMBL/GenBank/DDBJ whole genome shotgun (WGS) entry which is preliminary data.</text>
</comment>
<dbReference type="Pfam" id="PF21088">
    <property type="entry name" value="MS_channel_1st"/>
    <property type="match status" value="1"/>
</dbReference>
<gene>
    <name evidence="13" type="ORF">CHR90_13865</name>
</gene>
<feature type="domain" description="Mechanosensitive ion channel MscS" evidence="9">
    <location>
        <begin position="550"/>
        <end position="614"/>
    </location>
</feature>
<dbReference type="Pfam" id="PF25392">
    <property type="entry name" value="MS_channel_TM1"/>
    <property type="match status" value="1"/>
</dbReference>
<dbReference type="SUPFAM" id="SSF50182">
    <property type="entry name" value="Sm-like ribonucleoproteins"/>
    <property type="match status" value="1"/>
</dbReference>
<evidence type="ECO:0000259" key="10">
    <source>
        <dbReference type="Pfam" id="PF21082"/>
    </source>
</evidence>
<name>A0A255XM51_9PROT</name>
<dbReference type="Pfam" id="PF00924">
    <property type="entry name" value="MS_channel_2nd"/>
    <property type="match status" value="1"/>
</dbReference>
<feature type="signal peptide" evidence="8">
    <location>
        <begin position="1"/>
        <end position="23"/>
    </location>
</feature>